<feature type="compositionally biased region" description="Acidic residues" evidence="1">
    <location>
        <begin position="762"/>
        <end position="771"/>
    </location>
</feature>
<evidence type="ECO:0000259" key="3">
    <source>
        <dbReference type="Pfam" id="PF20698"/>
    </source>
</evidence>
<evidence type="ECO:0000256" key="1">
    <source>
        <dbReference type="SAM" id="MobiDB-lite"/>
    </source>
</evidence>
<dbReference type="RefSeq" id="WP_155546438.1">
    <property type="nucleotide sequence ID" value="NZ_CABVGP010000002.1"/>
</dbReference>
<evidence type="ECO:0000313" key="5">
    <source>
        <dbReference type="Proteomes" id="UP000399805"/>
    </source>
</evidence>
<accession>A0A6I8M1V3</accession>
<dbReference type="InterPro" id="IPR011990">
    <property type="entry name" value="TPR-like_helical_dom_sf"/>
</dbReference>
<reference evidence="4 5" key="1">
    <citation type="submission" date="2019-09" db="EMBL/GenBank/DDBJ databases">
        <authorList>
            <person name="Leyn A S."/>
        </authorList>
    </citation>
    <scope>NUCLEOTIDE SEQUENCE [LARGE SCALE GENOMIC DNA]</scope>
    <source>
        <strain evidence="4">AA231_1</strain>
    </source>
</reference>
<name>A0A6I8M1V3_9PSEU</name>
<organism evidence="4 5">
    <name type="scientific">Amycolatopsis camponoti</name>
    <dbReference type="NCBI Taxonomy" id="2606593"/>
    <lineage>
        <taxon>Bacteria</taxon>
        <taxon>Bacillati</taxon>
        <taxon>Actinomycetota</taxon>
        <taxon>Actinomycetes</taxon>
        <taxon>Pseudonocardiales</taxon>
        <taxon>Pseudonocardiaceae</taxon>
        <taxon>Amycolatopsis</taxon>
    </lineage>
</organism>
<feature type="region of interest" description="Disordered" evidence="1">
    <location>
        <begin position="757"/>
        <end position="781"/>
    </location>
</feature>
<dbReference type="SUPFAM" id="SSF48452">
    <property type="entry name" value="TPR-like"/>
    <property type="match status" value="1"/>
</dbReference>
<evidence type="ECO:0000259" key="2">
    <source>
        <dbReference type="Pfam" id="PF14280"/>
    </source>
</evidence>
<sequence length="1244" mass="134039">MPGNTKTALIDREGLGLFQRAVTRDLGWIFREQTVVDQGIDGHVEIADEDGRGTGRLIAVQIKTGRSYFRRVKGGWAFYYNETKRRLWMGHALPVMVVFVDLETDGIYWQRIHPSVERRTGKRYSVTVPEHQTLSTAAEPWLLAASGVEQRAVERYESNLELLPPPVRRLLEDKSADRLQRALVAQHLAEGRTNPSGTAQALISTRPLWMQASNAWPWRALASFCSHHDAMAESSAAWEIAAEDGGDQAGSRLAAAAANIAAVDRARAAELLEEARPRGGAEVVAAVVEAILEVPEGDPSPWRIDAVLAAAGAEANTNSTVQHFLTDQALQSDDLPRAARHAERALALEPDDAAAMSKVALICARRAETAEAQAGDLARAAELLQAAVDQRRQWSGETRGLLALLARVLMIRGQFGAVLNMLLPAPLGTANADEADDPVLRRLALTAAHGSGDSELVASIEAAMTASVEDRIARLRLGLLELPSAEAEALWSAHLSRARADHDGEAAVMATHRLAASGVDATAQLDELIRAGALPPGTDRLPRAIATFRRNTAEGLSLLRSLSTEDPAAAEQLVHALVEAGRPDEAIAASASAAQRFRSPRFLTLHALLVFQHAKPERADRALQAALQAEDRPAERVELATRLADIAARAQDWARAESTLAQVVADQTPPPDGVVWNLVRAQLNSGGEARAAATVTRHQPKVRSEEEATLWAQAMASVAWDDELAERAIELASDFADKAQLVTFLLSHLVTATRGTIHENDGEYSDDDPDPLPDPPDDRPVVRGDLHRRAFELLGTLYEAHGDATGMRILSTASPEDLFSQVEAIVRRPDETDLTALADQIARAQLPAGMLALSIGRSYTSALVQRSARLLVAVAVADDEHQAEVDAARLSAGRPAVVDISTLLVLSQLTDADAVSGQVAELILALPAHHDVLRAALQARTLAGSFGSLGSSAAAGSLTFYERNEEHYQFVRDRTAAVEALARRCSIRPVGPTSVFGDNSERARAVPWLAAIDVAAQEGLPLWCDDLAVRRLARGAGVPSFSTMAMAEVLRDTRLESAHTPDEIDAVVDATAKTVRELHSEFVVDLPLTEEQLLDQAEADGWIPAAAGLALERPSWWGWQQDPVGLLMNRLYPAVREAAPVQLPNWQRAAMLGAVRAQQTPAEQRQALANLALLGWELEPTLDDLVEGFRTARQLATALGDVGDPLEVLPAAHTVLAENGITRSDQVVQQLIARLQAEAGEATV</sequence>
<dbReference type="Proteomes" id="UP000399805">
    <property type="component" value="Unassembled WGS sequence"/>
</dbReference>
<dbReference type="Gene3D" id="1.25.40.10">
    <property type="entry name" value="Tetratricopeptide repeat domain"/>
    <property type="match status" value="2"/>
</dbReference>
<feature type="domain" description="PIN" evidence="3">
    <location>
        <begin position="897"/>
        <end position="1034"/>
    </location>
</feature>
<dbReference type="InterPro" id="IPR048987">
    <property type="entry name" value="PIN-TPR-GreABC"/>
</dbReference>
<protein>
    <submittedName>
        <fullName evidence="4">Uncharacterized protein</fullName>
    </submittedName>
</protein>
<gene>
    <name evidence="4" type="ORF">AA23TX_06510</name>
</gene>
<feature type="domain" description="DUF4365" evidence="2">
    <location>
        <begin position="12"/>
        <end position="138"/>
    </location>
</feature>
<dbReference type="AlphaFoldDB" id="A0A6I8M1V3"/>
<dbReference type="InterPro" id="IPR025375">
    <property type="entry name" value="DUF4365"/>
</dbReference>
<dbReference type="EMBL" id="CABVGP010000002">
    <property type="protein sequence ID" value="VVJ21489.1"/>
    <property type="molecule type" value="Genomic_DNA"/>
</dbReference>
<keyword evidence="5" id="KW-1185">Reference proteome</keyword>
<proteinExistence type="predicted"/>
<dbReference type="Pfam" id="PF14280">
    <property type="entry name" value="DUF4365"/>
    <property type="match status" value="1"/>
</dbReference>
<dbReference type="Pfam" id="PF20698">
    <property type="entry name" value="PIN-TPR-GreABC"/>
    <property type="match status" value="1"/>
</dbReference>
<evidence type="ECO:0000313" key="4">
    <source>
        <dbReference type="EMBL" id="VVJ21489.1"/>
    </source>
</evidence>